<name>A0AC61RRT9_9FIRM</name>
<comment type="caution">
    <text evidence="1">The sequence shown here is derived from an EMBL/GenBank/DDBJ whole genome shotgun (WGS) entry which is preliminary data.</text>
</comment>
<keyword evidence="2" id="KW-1185">Reference proteome</keyword>
<sequence>MSTNKRERGNMNEIDRTIHEIRKFNRFYTVNMGFLDSGYLDTEYSIAETRILFEIKMHEKCIQSDIVKTLHIDKSYLSRLVKGFYKNGLIEKDKSEEDKRVTYLSMTEKGSAETERLIELTNHQIKAKINKLSLDECNRLCDAMHTVISILGKEERNEGYYI</sequence>
<evidence type="ECO:0000313" key="2">
    <source>
        <dbReference type="Proteomes" id="UP000304953"/>
    </source>
</evidence>
<organism evidence="1 2">
    <name type="scientific">Petralouisia muris</name>
    <dbReference type="NCBI Taxonomy" id="3032872"/>
    <lineage>
        <taxon>Bacteria</taxon>
        <taxon>Bacillati</taxon>
        <taxon>Bacillota</taxon>
        <taxon>Clostridia</taxon>
        <taxon>Lachnospirales</taxon>
        <taxon>Lachnospiraceae</taxon>
        <taxon>Petralouisia</taxon>
    </lineage>
</organism>
<proteinExistence type="predicted"/>
<gene>
    <name evidence="1" type="ORF">E5329_20510</name>
</gene>
<dbReference type="Proteomes" id="UP000304953">
    <property type="component" value="Unassembled WGS sequence"/>
</dbReference>
<reference evidence="1" key="1">
    <citation type="submission" date="2019-04" db="EMBL/GenBank/DDBJ databases">
        <title>Microbes associate with the intestines of laboratory mice.</title>
        <authorList>
            <person name="Navarre W."/>
            <person name="Wong E."/>
            <person name="Huang K."/>
            <person name="Tropini C."/>
            <person name="Ng K."/>
            <person name="Yu B."/>
        </authorList>
    </citation>
    <scope>NUCLEOTIDE SEQUENCE</scope>
    <source>
        <strain evidence="1">NM01_1-7b</strain>
    </source>
</reference>
<accession>A0AC61RRT9</accession>
<dbReference type="EMBL" id="SRYA01000053">
    <property type="protein sequence ID" value="TGY91583.1"/>
    <property type="molecule type" value="Genomic_DNA"/>
</dbReference>
<evidence type="ECO:0000313" key="1">
    <source>
        <dbReference type="EMBL" id="TGY91583.1"/>
    </source>
</evidence>
<protein>
    <submittedName>
        <fullName evidence="1">MarR family transcriptional regulator</fullName>
    </submittedName>
</protein>